<proteinExistence type="inferred from homology"/>
<name>A0A6A6GW09_VIRVR</name>
<keyword evidence="2" id="KW-0521">NADP</keyword>
<dbReference type="Pfam" id="PF13561">
    <property type="entry name" value="adh_short_C2"/>
    <property type="match status" value="1"/>
</dbReference>
<dbReference type="PRINTS" id="PR00081">
    <property type="entry name" value="GDHRDH"/>
</dbReference>
<dbReference type="InterPro" id="IPR020904">
    <property type="entry name" value="Sc_DH/Rdtase_CS"/>
</dbReference>
<dbReference type="OrthoDB" id="47007at2759"/>
<evidence type="ECO:0000256" key="1">
    <source>
        <dbReference type="ARBA" id="ARBA00006484"/>
    </source>
</evidence>
<dbReference type="SUPFAM" id="SSF51735">
    <property type="entry name" value="NAD(P)-binding Rossmann-fold domains"/>
    <property type="match status" value="1"/>
</dbReference>
<dbReference type="GO" id="GO:0016616">
    <property type="term" value="F:oxidoreductase activity, acting on the CH-OH group of donors, NAD or NADP as acceptor"/>
    <property type="evidence" value="ECO:0007669"/>
    <property type="project" value="TreeGrafter"/>
</dbReference>
<evidence type="ECO:0000313" key="5">
    <source>
        <dbReference type="Proteomes" id="UP000800092"/>
    </source>
</evidence>
<dbReference type="EMBL" id="ML991850">
    <property type="protein sequence ID" value="KAF2229974.1"/>
    <property type="molecule type" value="Genomic_DNA"/>
</dbReference>
<evidence type="ECO:0000256" key="3">
    <source>
        <dbReference type="ARBA" id="ARBA00023002"/>
    </source>
</evidence>
<dbReference type="PANTHER" id="PTHR42760:SF111">
    <property type="entry name" value="3-OXOACYL-(ACYL-CARRIER-PROTEIN) REDUCTASE (AFU_ORTHOLOGUE AFUA_1G10100)"/>
    <property type="match status" value="1"/>
</dbReference>
<evidence type="ECO:0000256" key="2">
    <source>
        <dbReference type="ARBA" id="ARBA00022857"/>
    </source>
</evidence>
<sequence>MSRPTATRMASTNLGSSAARRPLEGKVAIAHLPLSSPDLTSTTGIGAAICDNLAAKGCSLLMNYTSPSSTQKTADLATHLQDTHSVTAIPVQADMGSESGPAHLVSVAKNHFSHPKTGAFTLSIIINNAGVAQNRSISEIDSAEFARQYNVNVRGPLLLMQAAEPYLPHDRSGRVVNLSSVSSSLGFPRQSIYGGTKAALEAMTRTWSRELSERATVNAVNPGPVATDMYGGNDAAFQEQMSWWMRNTPLARVREGIDREEFVRDAEKNGGRPGYEGEIAGIVGMLVGEESAWCTGSVICANGGFKMST</sequence>
<gene>
    <name evidence="4" type="ORF">EV356DRAFT_454864</name>
</gene>
<dbReference type="PANTHER" id="PTHR42760">
    <property type="entry name" value="SHORT-CHAIN DEHYDROGENASES/REDUCTASES FAMILY MEMBER"/>
    <property type="match status" value="1"/>
</dbReference>
<dbReference type="InterPro" id="IPR002347">
    <property type="entry name" value="SDR_fam"/>
</dbReference>
<dbReference type="PROSITE" id="PS00061">
    <property type="entry name" value="ADH_SHORT"/>
    <property type="match status" value="1"/>
</dbReference>
<dbReference type="AlphaFoldDB" id="A0A6A6GW09"/>
<evidence type="ECO:0000313" key="4">
    <source>
        <dbReference type="EMBL" id="KAF2229974.1"/>
    </source>
</evidence>
<protein>
    <submittedName>
        <fullName evidence="4">NAD(P)-binding protein</fullName>
    </submittedName>
</protein>
<dbReference type="PRINTS" id="PR00080">
    <property type="entry name" value="SDRFAMILY"/>
</dbReference>
<dbReference type="GO" id="GO:0048038">
    <property type="term" value="F:quinone binding"/>
    <property type="evidence" value="ECO:0007669"/>
    <property type="project" value="TreeGrafter"/>
</dbReference>
<keyword evidence="3" id="KW-0560">Oxidoreductase</keyword>
<dbReference type="Proteomes" id="UP000800092">
    <property type="component" value="Unassembled WGS sequence"/>
</dbReference>
<reference evidence="4" key="1">
    <citation type="journal article" date="2020" name="Stud. Mycol.">
        <title>101 Dothideomycetes genomes: a test case for predicting lifestyles and emergence of pathogens.</title>
        <authorList>
            <person name="Haridas S."/>
            <person name="Albert R."/>
            <person name="Binder M."/>
            <person name="Bloem J."/>
            <person name="Labutti K."/>
            <person name="Salamov A."/>
            <person name="Andreopoulos B."/>
            <person name="Baker S."/>
            <person name="Barry K."/>
            <person name="Bills G."/>
            <person name="Bluhm B."/>
            <person name="Cannon C."/>
            <person name="Castanera R."/>
            <person name="Culley D."/>
            <person name="Daum C."/>
            <person name="Ezra D."/>
            <person name="Gonzalez J."/>
            <person name="Henrissat B."/>
            <person name="Kuo A."/>
            <person name="Liang C."/>
            <person name="Lipzen A."/>
            <person name="Lutzoni F."/>
            <person name="Magnuson J."/>
            <person name="Mondo S."/>
            <person name="Nolan M."/>
            <person name="Ohm R."/>
            <person name="Pangilinan J."/>
            <person name="Park H.-J."/>
            <person name="Ramirez L."/>
            <person name="Alfaro M."/>
            <person name="Sun H."/>
            <person name="Tritt A."/>
            <person name="Yoshinaga Y."/>
            <person name="Zwiers L.-H."/>
            <person name="Turgeon B."/>
            <person name="Goodwin S."/>
            <person name="Spatafora J."/>
            <person name="Crous P."/>
            <person name="Grigoriev I."/>
        </authorList>
    </citation>
    <scope>NUCLEOTIDE SEQUENCE</scope>
    <source>
        <strain evidence="4">Tuck. ex Michener</strain>
    </source>
</reference>
<accession>A0A6A6GW09</accession>
<organism evidence="4 5">
    <name type="scientific">Viridothelium virens</name>
    <name type="common">Speckled blister lichen</name>
    <name type="synonym">Trypethelium virens</name>
    <dbReference type="NCBI Taxonomy" id="1048519"/>
    <lineage>
        <taxon>Eukaryota</taxon>
        <taxon>Fungi</taxon>
        <taxon>Dikarya</taxon>
        <taxon>Ascomycota</taxon>
        <taxon>Pezizomycotina</taxon>
        <taxon>Dothideomycetes</taxon>
        <taxon>Dothideomycetes incertae sedis</taxon>
        <taxon>Trypetheliales</taxon>
        <taxon>Trypetheliaceae</taxon>
        <taxon>Viridothelium</taxon>
    </lineage>
</organism>
<dbReference type="InterPro" id="IPR036291">
    <property type="entry name" value="NAD(P)-bd_dom_sf"/>
</dbReference>
<comment type="similarity">
    <text evidence="1">Belongs to the short-chain dehydrogenases/reductases (SDR) family.</text>
</comment>
<keyword evidence="5" id="KW-1185">Reference proteome</keyword>
<dbReference type="GO" id="GO:0006633">
    <property type="term" value="P:fatty acid biosynthetic process"/>
    <property type="evidence" value="ECO:0007669"/>
    <property type="project" value="TreeGrafter"/>
</dbReference>
<dbReference type="FunFam" id="3.40.50.720:FF:000374">
    <property type="entry name" value="3-oxoacyl-(Acyl-carrier-protein) reductase"/>
    <property type="match status" value="1"/>
</dbReference>
<dbReference type="Gene3D" id="3.40.50.720">
    <property type="entry name" value="NAD(P)-binding Rossmann-like Domain"/>
    <property type="match status" value="1"/>
</dbReference>